<evidence type="ECO:0000256" key="1">
    <source>
        <dbReference type="ARBA" id="ARBA00022679"/>
    </source>
</evidence>
<gene>
    <name evidence="4" type="ORF">I2I01_18405</name>
</gene>
<evidence type="ECO:0000259" key="3">
    <source>
        <dbReference type="PROSITE" id="PS51186"/>
    </source>
</evidence>
<proteinExistence type="predicted"/>
<name>A0A931FKZ9_9BACT</name>
<dbReference type="CDD" id="cd04301">
    <property type="entry name" value="NAT_SF"/>
    <property type="match status" value="1"/>
</dbReference>
<keyword evidence="1" id="KW-0808">Transferase</keyword>
<dbReference type="GO" id="GO:0016747">
    <property type="term" value="F:acyltransferase activity, transferring groups other than amino-acyl groups"/>
    <property type="evidence" value="ECO:0007669"/>
    <property type="project" value="InterPro"/>
</dbReference>
<dbReference type="InterPro" id="IPR000182">
    <property type="entry name" value="GNAT_dom"/>
</dbReference>
<dbReference type="AlphaFoldDB" id="A0A931FKZ9"/>
<dbReference type="RefSeq" id="WP_196287969.1">
    <property type="nucleotide sequence ID" value="NZ_JADQDP010000004.1"/>
</dbReference>
<comment type="caution">
    <text evidence="4">The sequence shown here is derived from an EMBL/GenBank/DDBJ whole genome shotgun (WGS) entry which is preliminary data.</text>
</comment>
<dbReference type="PANTHER" id="PTHR43072">
    <property type="entry name" value="N-ACETYLTRANSFERASE"/>
    <property type="match status" value="1"/>
</dbReference>
<keyword evidence="5" id="KW-1185">Reference proteome</keyword>
<dbReference type="Pfam" id="PF00583">
    <property type="entry name" value="Acetyltransf_1"/>
    <property type="match status" value="1"/>
</dbReference>
<organism evidence="4 5">
    <name type="scientific">Hymenobacter properus</name>
    <dbReference type="NCBI Taxonomy" id="2791026"/>
    <lineage>
        <taxon>Bacteria</taxon>
        <taxon>Pseudomonadati</taxon>
        <taxon>Bacteroidota</taxon>
        <taxon>Cytophagia</taxon>
        <taxon>Cytophagales</taxon>
        <taxon>Hymenobacteraceae</taxon>
        <taxon>Hymenobacter</taxon>
    </lineage>
</organism>
<dbReference type="InterPro" id="IPR016181">
    <property type="entry name" value="Acyl_CoA_acyltransferase"/>
</dbReference>
<feature type="domain" description="N-acetyltransferase" evidence="3">
    <location>
        <begin position="1"/>
        <end position="156"/>
    </location>
</feature>
<evidence type="ECO:0000313" key="5">
    <source>
        <dbReference type="Proteomes" id="UP000645610"/>
    </source>
</evidence>
<accession>A0A931FKZ9</accession>
<dbReference type="Proteomes" id="UP000645610">
    <property type="component" value="Unassembled WGS sequence"/>
</dbReference>
<dbReference type="SUPFAM" id="SSF55729">
    <property type="entry name" value="Acyl-CoA N-acyltransferases (Nat)"/>
    <property type="match status" value="1"/>
</dbReference>
<dbReference type="EMBL" id="JADQDP010000004">
    <property type="protein sequence ID" value="MBF9143623.1"/>
    <property type="molecule type" value="Genomic_DNA"/>
</dbReference>
<evidence type="ECO:0000256" key="2">
    <source>
        <dbReference type="ARBA" id="ARBA00023315"/>
    </source>
</evidence>
<dbReference type="Gene3D" id="3.40.630.30">
    <property type="match status" value="1"/>
</dbReference>
<reference evidence="4 5" key="1">
    <citation type="submission" date="2020-11" db="EMBL/GenBank/DDBJ databases">
        <authorList>
            <person name="Kim M.K."/>
        </authorList>
    </citation>
    <scope>NUCLEOTIDE SEQUENCE [LARGE SCALE GENOMIC DNA]</scope>
    <source>
        <strain evidence="4 5">BT439</strain>
    </source>
</reference>
<dbReference type="PANTHER" id="PTHR43072:SF23">
    <property type="entry name" value="UPF0039 PROTEIN C11D3.02C"/>
    <property type="match status" value="1"/>
</dbReference>
<evidence type="ECO:0000313" key="4">
    <source>
        <dbReference type="EMBL" id="MBF9143623.1"/>
    </source>
</evidence>
<protein>
    <submittedName>
        <fullName evidence="4">N-acetyltransferase</fullName>
    </submittedName>
</protein>
<keyword evidence="2" id="KW-0012">Acyltransferase</keyword>
<sequence length="176" mass="18764">MKIVPLTAAHWPAASAIYAEGIATGTATFATDVPGWADWDSGHLPTCRLVAVDDDGQTVRGWAALSPVSGRCVYAGVAEVSVYVAAAARGRGVGRALLAALVRESEDNGLWTLQAGIFPENVASVRLHETAGFRLVGRRERIGQLRGQWRDTLLLERRSAVVGVEPEPCEQTAACR</sequence>
<dbReference type="PROSITE" id="PS51186">
    <property type="entry name" value="GNAT"/>
    <property type="match status" value="1"/>
</dbReference>